<comment type="caution">
    <text evidence="2">The sequence shown here is derived from an EMBL/GenBank/DDBJ whole genome shotgun (WGS) entry which is preliminary data.</text>
</comment>
<feature type="transmembrane region" description="Helical" evidence="1">
    <location>
        <begin position="100"/>
        <end position="117"/>
    </location>
</feature>
<gene>
    <name evidence="2" type="ORF">TRFO_10997</name>
</gene>
<dbReference type="AlphaFoldDB" id="A0A1J4J5W6"/>
<keyword evidence="3" id="KW-1185">Reference proteome</keyword>
<protein>
    <submittedName>
        <fullName evidence="2">Uncharacterized protein</fullName>
    </submittedName>
</protein>
<reference evidence="2" key="1">
    <citation type="submission" date="2016-10" db="EMBL/GenBank/DDBJ databases">
        <authorList>
            <person name="Benchimol M."/>
            <person name="Almeida L.G."/>
            <person name="Vasconcelos A.T."/>
            <person name="Perreira-Neves A."/>
            <person name="Rosa I.A."/>
            <person name="Tasca T."/>
            <person name="Bogo M.R."/>
            <person name="de Souza W."/>
        </authorList>
    </citation>
    <scope>NUCLEOTIDE SEQUENCE [LARGE SCALE GENOMIC DNA]</scope>
    <source>
        <strain evidence="2">K</strain>
    </source>
</reference>
<organism evidence="2 3">
    <name type="scientific">Tritrichomonas foetus</name>
    <dbReference type="NCBI Taxonomy" id="1144522"/>
    <lineage>
        <taxon>Eukaryota</taxon>
        <taxon>Metamonada</taxon>
        <taxon>Parabasalia</taxon>
        <taxon>Tritrichomonadida</taxon>
        <taxon>Tritrichomonadidae</taxon>
        <taxon>Tritrichomonas</taxon>
    </lineage>
</organism>
<sequence length="480" mass="55765">MHMIFLFYSQFFNKHKILHKFLKITLNFHDLKEFLKKKKRSMTDSEQRNEDEKVDRFTSELEDLIGSSQMVSKSLAEEKNKQDSQSNISSKPKNPFMKPLFITISVILVVLILAFIFRPRRPPRSPFLPIPYIFNRQFMKTVLRYASLPSHNQVLVISGPQGIGKTRGLSELTMKLNNSGNLPLLLDFKQVTQYSSHNDIKEFLLNAVYNAFQLIDNYPLNKTEIRIHAPFINNIVIADNLVFRDQNLHKIYSMLNQTLTSGADAEYDQFFSLLDTVSNFLHIVIVANQPYRFQPFITYCHGISANTLNMGIIFDIDNIFENNDILGNPEIFRVFYVEEFDEITAKTIFVDLEFVFTKKQFPVLWKAFGGKGFYWAEYYDLIREGFSQNDAIKEITDKLANRIILATTSNSDAKLYSRRISFLKMLNRRGEITFSMDEKIVNELTHFGKWELFLPTGPNRIVLTNDKIMTAAIKKALKSL</sequence>
<evidence type="ECO:0000313" key="2">
    <source>
        <dbReference type="EMBL" id="OHS94622.1"/>
    </source>
</evidence>
<proteinExistence type="predicted"/>
<dbReference type="Proteomes" id="UP000179807">
    <property type="component" value="Unassembled WGS sequence"/>
</dbReference>
<evidence type="ECO:0000313" key="3">
    <source>
        <dbReference type="Proteomes" id="UP000179807"/>
    </source>
</evidence>
<name>A0A1J4J5W6_9EUKA</name>
<keyword evidence="1" id="KW-1133">Transmembrane helix</keyword>
<dbReference type="VEuPathDB" id="TrichDB:TRFO_10997"/>
<evidence type="ECO:0000256" key="1">
    <source>
        <dbReference type="SAM" id="Phobius"/>
    </source>
</evidence>
<dbReference type="GeneID" id="94830486"/>
<dbReference type="EMBL" id="MLAK01001304">
    <property type="protein sequence ID" value="OHS94622.1"/>
    <property type="molecule type" value="Genomic_DNA"/>
</dbReference>
<keyword evidence="1" id="KW-0472">Membrane</keyword>
<keyword evidence="1" id="KW-0812">Transmembrane</keyword>
<accession>A0A1J4J5W6</accession>
<dbReference type="RefSeq" id="XP_068347759.1">
    <property type="nucleotide sequence ID" value="XM_068495782.1"/>
</dbReference>
<dbReference type="OrthoDB" id="10548962at2759"/>